<evidence type="ECO:0000313" key="1">
    <source>
        <dbReference type="EMBL" id="WWQ63270.1"/>
    </source>
</evidence>
<accession>A0ACD5A853</accession>
<proteinExistence type="predicted"/>
<name>A0ACD5A853_9ACTN</name>
<sequence length="166" mass="17099">MTSRTESPAEEQARQPVDPSADDTDRRGPRADRVGILAAAVALALCGGLVLYGVLGGDDEERRRHVPTASVTYEVKGEGRADISYQGASERGTAVSVSGARLPWRTTVRVPLGRAPVVSVVLGEDGTTATCALAIRGRHVQSATAAGSFGRASCSGSLPSPAPSDD</sequence>
<keyword evidence="2" id="KW-1185">Reference proteome</keyword>
<protein>
    <submittedName>
        <fullName evidence="1">MmpS family transport accessory protein</fullName>
    </submittedName>
</protein>
<evidence type="ECO:0000313" key="2">
    <source>
        <dbReference type="Proteomes" id="UP001432251"/>
    </source>
</evidence>
<reference evidence="1" key="1">
    <citation type="journal article" date="2025" name="Int. J. Syst. Evol. Microbiol.">
        <title>Streptomyces citrinus sp. nov., with yellow diffusible pigment.</title>
        <authorList>
            <person name="He Y."/>
            <person name="Yang E."/>
            <person name="Xu J."/>
            <person name="Sun Y."/>
            <person name="Sun L."/>
        </authorList>
    </citation>
    <scope>NUCLEOTIDE SEQUENCE</scope>
    <source>
        <strain evidence="1">Q6</strain>
    </source>
</reference>
<dbReference type="EMBL" id="CP146022">
    <property type="protein sequence ID" value="WWQ63270.1"/>
    <property type="molecule type" value="Genomic_DNA"/>
</dbReference>
<dbReference type="Proteomes" id="UP001432251">
    <property type="component" value="Chromosome"/>
</dbReference>
<organism evidence="1 2">
    <name type="scientific">Streptomyces citrinus</name>
    <dbReference type="NCBI Taxonomy" id="3118173"/>
    <lineage>
        <taxon>Bacteria</taxon>
        <taxon>Bacillati</taxon>
        <taxon>Actinomycetota</taxon>
        <taxon>Actinomycetes</taxon>
        <taxon>Kitasatosporales</taxon>
        <taxon>Streptomycetaceae</taxon>
        <taxon>Streptomyces</taxon>
    </lineage>
</organism>
<gene>
    <name evidence="1" type="ORF">V2W30_07870</name>
</gene>